<dbReference type="Pfam" id="PF02518">
    <property type="entry name" value="HATPase_c"/>
    <property type="match status" value="1"/>
</dbReference>
<evidence type="ECO:0000256" key="1">
    <source>
        <dbReference type="ARBA" id="ARBA00000085"/>
    </source>
</evidence>
<keyword evidence="5" id="KW-0597">Phosphoprotein</keyword>
<organism evidence="18 19">
    <name type="scientific">Paraclostridium benzoelyticum</name>
    <dbReference type="NCBI Taxonomy" id="1629550"/>
    <lineage>
        <taxon>Bacteria</taxon>
        <taxon>Bacillati</taxon>
        <taxon>Bacillota</taxon>
        <taxon>Clostridia</taxon>
        <taxon>Peptostreptococcales</taxon>
        <taxon>Peptostreptococcaceae</taxon>
        <taxon>Paraclostridium</taxon>
    </lineage>
</organism>
<keyword evidence="11 15" id="KW-1133">Transmembrane helix</keyword>
<dbReference type="InterPro" id="IPR003594">
    <property type="entry name" value="HATPase_dom"/>
</dbReference>
<dbReference type="PATRIC" id="fig|1629550.3.peg.2764"/>
<keyword evidence="10" id="KW-0067">ATP-binding</keyword>
<protein>
    <recommendedName>
        <fullName evidence="3">histidine kinase</fullName>
        <ecNumber evidence="3">2.7.13.3</ecNumber>
    </recommendedName>
</protein>
<dbReference type="InterPro" id="IPR036890">
    <property type="entry name" value="HATPase_C_sf"/>
</dbReference>
<keyword evidence="7 15" id="KW-0812">Transmembrane</keyword>
<evidence type="ECO:0000256" key="8">
    <source>
        <dbReference type="ARBA" id="ARBA00022741"/>
    </source>
</evidence>
<keyword evidence="14" id="KW-0175">Coiled coil</keyword>
<dbReference type="Gene3D" id="1.10.287.130">
    <property type="match status" value="1"/>
</dbReference>
<evidence type="ECO:0000256" key="11">
    <source>
        <dbReference type="ARBA" id="ARBA00022989"/>
    </source>
</evidence>
<keyword evidence="13 15" id="KW-0472">Membrane</keyword>
<dbReference type="SUPFAM" id="SSF55874">
    <property type="entry name" value="ATPase domain of HSP90 chaperone/DNA topoisomerase II/histidine kinase"/>
    <property type="match status" value="1"/>
</dbReference>
<evidence type="ECO:0000256" key="12">
    <source>
        <dbReference type="ARBA" id="ARBA00023012"/>
    </source>
</evidence>
<dbReference type="InterPro" id="IPR005467">
    <property type="entry name" value="His_kinase_dom"/>
</dbReference>
<dbReference type="GO" id="GO:0005886">
    <property type="term" value="C:plasma membrane"/>
    <property type="evidence" value="ECO:0007669"/>
    <property type="project" value="UniProtKB-SubCell"/>
</dbReference>
<dbReference type="PROSITE" id="PS50885">
    <property type="entry name" value="HAMP"/>
    <property type="match status" value="1"/>
</dbReference>
<evidence type="ECO:0000256" key="10">
    <source>
        <dbReference type="ARBA" id="ARBA00022840"/>
    </source>
</evidence>
<evidence type="ECO:0000259" key="17">
    <source>
        <dbReference type="PROSITE" id="PS50885"/>
    </source>
</evidence>
<keyword evidence="9 18" id="KW-0418">Kinase</keyword>
<proteinExistence type="predicted"/>
<dbReference type="InterPro" id="IPR003661">
    <property type="entry name" value="HisK_dim/P_dom"/>
</dbReference>
<dbReference type="CDD" id="cd00082">
    <property type="entry name" value="HisKA"/>
    <property type="match status" value="1"/>
</dbReference>
<gene>
    <name evidence="18" type="ORF">VN21_16300</name>
</gene>
<comment type="subcellular location">
    <subcellularLocation>
        <location evidence="2">Cell membrane</location>
        <topology evidence="2">Multi-pass membrane protein</topology>
    </subcellularLocation>
</comment>
<comment type="caution">
    <text evidence="18">The sequence shown here is derived from an EMBL/GenBank/DDBJ whole genome shotgun (WGS) entry which is preliminary data.</text>
</comment>
<dbReference type="RefSeq" id="WP_046824191.1">
    <property type="nucleotide sequence ID" value="NZ_LBBT01000339.1"/>
</dbReference>
<dbReference type="EC" id="2.7.13.3" evidence="3"/>
<dbReference type="GO" id="GO:0000155">
    <property type="term" value="F:phosphorelay sensor kinase activity"/>
    <property type="evidence" value="ECO:0007669"/>
    <property type="project" value="InterPro"/>
</dbReference>
<dbReference type="Pfam" id="PF00672">
    <property type="entry name" value="HAMP"/>
    <property type="match status" value="1"/>
</dbReference>
<comment type="catalytic activity">
    <reaction evidence="1">
        <text>ATP + protein L-histidine = ADP + protein N-phospho-L-histidine.</text>
        <dbReference type="EC" id="2.7.13.3"/>
    </reaction>
</comment>
<dbReference type="GO" id="GO:0005524">
    <property type="term" value="F:ATP binding"/>
    <property type="evidence" value="ECO:0007669"/>
    <property type="project" value="UniProtKB-KW"/>
</dbReference>
<evidence type="ECO:0000256" key="14">
    <source>
        <dbReference type="SAM" id="Coils"/>
    </source>
</evidence>
<dbReference type="InterPro" id="IPR036097">
    <property type="entry name" value="HisK_dim/P_sf"/>
</dbReference>
<dbReference type="InterPro" id="IPR003660">
    <property type="entry name" value="HAMP_dom"/>
</dbReference>
<evidence type="ECO:0000259" key="16">
    <source>
        <dbReference type="PROSITE" id="PS50109"/>
    </source>
</evidence>
<dbReference type="SUPFAM" id="SSF47384">
    <property type="entry name" value="Homodimeric domain of signal transducing histidine kinase"/>
    <property type="match status" value="1"/>
</dbReference>
<feature type="transmembrane region" description="Helical" evidence="15">
    <location>
        <begin position="12"/>
        <end position="31"/>
    </location>
</feature>
<evidence type="ECO:0000313" key="18">
    <source>
        <dbReference type="EMBL" id="KKY00063.1"/>
    </source>
</evidence>
<dbReference type="CDD" id="cd06225">
    <property type="entry name" value="HAMP"/>
    <property type="match status" value="1"/>
</dbReference>
<dbReference type="Gene3D" id="6.10.340.10">
    <property type="match status" value="1"/>
</dbReference>
<evidence type="ECO:0000256" key="15">
    <source>
        <dbReference type="SAM" id="Phobius"/>
    </source>
</evidence>
<feature type="domain" description="HAMP" evidence="17">
    <location>
        <begin position="187"/>
        <end position="238"/>
    </location>
</feature>
<dbReference type="Pfam" id="PF00512">
    <property type="entry name" value="HisKA"/>
    <property type="match status" value="1"/>
</dbReference>
<dbReference type="PROSITE" id="PS50109">
    <property type="entry name" value="HIS_KIN"/>
    <property type="match status" value="1"/>
</dbReference>
<keyword evidence="12" id="KW-0902">Two-component regulatory system</keyword>
<keyword evidence="8" id="KW-0547">Nucleotide-binding</keyword>
<dbReference type="SMART" id="SM00387">
    <property type="entry name" value="HATPase_c"/>
    <property type="match status" value="1"/>
</dbReference>
<evidence type="ECO:0000313" key="19">
    <source>
        <dbReference type="Proteomes" id="UP000034407"/>
    </source>
</evidence>
<dbReference type="Proteomes" id="UP000034407">
    <property type="component" value="Unassembled WGS sequence"/>
</dbReference>
<evidence type="ECO:0000256" key="2">
    <source>
        <dbReference type="ARBA" id="ARBA00004651"/>
    </source>
</evidence>
<evidence type="ECO:0000256" key="7">
    <source>
        <dbReference type="ARBA" id="ARBA00022692"/>
    </source>
</evidence>
<dbReference type="SUPFAM" id="SSF158472">
    <property type="entry name" value="HAMP domain-like"/>
    <property type="match status" value="1"/>
</dbReference>
<keyword evidence="4" id="KW-1003">Cell membrane</keyword>
<dbReference type="EMBL" id="LBBT01000339">
    <property type="protein sequence ID" value="KKY00063.1"/>
    <property type="molecule type" value="Genomic_DNA"/>
</dbReference>
<keyword evidence="6" id="KW-0808">Transferase</keyword>
<evidence type="ECO:0000256" key="6">
    <source>
        <dbReference type="ARBA" id="ARBA00022679"/>
    </source>
</evidence>
<dbReference type="InterPro" id="IPR050398">
    <property type="entry name" value="HssS/ArlS-like"/>
</dbReference>
<evidence type="ECO:0000256" key="5">
    <source>
        <dbReference type="ARBA" id="ARBA00022553"/>
    </source>
</evidence>
<sequence length="457" mass="52716">MTKLNKKLAISISLVVVIVSIISLTINNIFIHKYYLHEKKKIINTVGDEIEKLGSDTIIKDIDNIEDKYGINIIYTHLDAENGINEGDITEVLIKAFEKKDIKLKKFWISHYLIDDMKEKSVNKIYNQGNLKYSLLVKFILKDNYIFAISMPIEHSQETISIINKFNLILNSLSVLIVILLTFILSKKIIDPLEKIKLLSKDIAKLNFRTEKIKTNDEIEELADSVNQMSVSLQKAQNELNKRNENLKIFIGGASHELKTPIALIKAYAMGIQDGIDDGTYLDTIIEESEKMNDIINNLIYLSKYEKREVKINSFDLKEILLLIIDEYKLIINENNVEVNLNIDENEFMIEGDIEGIKIVLRNLISNSIKYTLDDKIYISLIRKEKVYIYVSNKANGIIESELDNIWKPFYVLEKSRNRQLSGTGLGLSLVKEILDAQKLTYGTKLKNDYIEFFIEF</sequence>
<dbReference type="AlphaFoldDB" id="A0A0M3DCR6"/>
<feature type="coiled-coil region" evidence="14">
    <location>
        <begin position="219"/>
        <end position="246"/>
    </location>
</feature>
<reference evidence="18 19" key="1">
    <citation type="submission" date="2015-04" db="EMBL/GenBank/DDBJ databases">
        <title>Microcin producing Clostridium sp. JC272T.</title>
        <authorList>
            <person name="Jyothsna T."/>
            <person name="Sasikala C."/>
            <person name="Ramana C."/>
        </authorList>
    </citation>
    <scope>NUCLEOTIDE SEQUENCE [LARGE SCALE GENOMIC DNA]</scope>
    <source>
        <strain evidence="18 19">JC272</strain>
    </source>
</reference>
<evidence type="ECO:0000256" key="3">
    <source>
        <dbReference type="ARBA" id="ARBA00012438"/>
    </source>
</evidence>
<dbReference type="SMART" id="SM00304">
    <property type="entry name" value="HAMP"/>
    <property type="match status" value="1"/>
</dbReference>
<dbReference type="PANTHER" id="PTHR45528">
    <property type="entry name" value="SENSOR HISTIDINE KINASE CPXA"/>
    <property type="match status" value="1"/>
</dbReference>
<dbReference type="Gene3D" id="3.30.565.10">
    <property type="entry name" value="Histidine kinase-like ATPase, C-terminal domain"/>
    <property type="match status" value="1"/>
</dbReference>
<dbReference type="SMART" id="SM00388">
    <property type="entry name" value="HisKA"/>
    <property type="match status" value="1"/>
</dbReference>
<feature type="domain" description="Histidine kinase" evidence="16">
    <location>
        <begin position="253"/>
        <end position="444"/>
    </location>
</feature>
<feature type="transmembrane region" description="Helical" evidence="15">
    <location>
        <begin position="166"/>
        <end position="185"/>
    </location>
</feature>
<name>A0A0M3DCR6_9FIRM</name>
<dbReference type="PANTHER" id="PTHR45528:SF1">
    <property type="entry name" value="SENSOR HISTIDINE KINASE CPXA"/>
    <property type="match status" value="1"/>
</dbReference>
<evidence type="ECO:0000256" key="13">
    <source>
        <dbReference type="ARBA" id="ARBA00023136"/>
    </source>
</evidence>
<dbReference type="OrthoDB" id="9762826at2"/>
<evidence type="ECO:0000256" key="9">
    <source>
        <dbReference type="ARBA" id="ARBA00022777"/>
    </source>
</evidence>
<accession>A0A0M3DCR6</accession>
<keyword evidence="19" id="KW-1185">Reference proteome</keyword>
<evidence type="ECO:0000256" key="4">
    <source>
        <dbReference type="ARBA" id="ARBA00022475"/>
    </source>
</evidence>